<accession>A0A2P1PY48</accession>
<keyword evidence="4 6" id="KW-0963">Cytoplasm</keyword>
<dbReference type="HAMAP" id="MF_00194">
    <property type="entry name" value="RdgC"/>
    <property type="match status" value="1"/>
</dbReference>
<dbReference type="GO" id="GO:0003690">
    <property type="term" value="F:double-stranded DNA binding"/>
    <property type="evidence" value="ECO:0007669"/>
    <property type="project" value="TreeGrafter"/>
</dbReference>
<evidence type="ECO:0000256" key="1">
    <source>
        <dbReference type="ARBA" id="ARBA00004453"/>
    </source>
</evidence>
<dbReference type="Pfam" id="PF04381">
    <property type="entry name" value="RdgC"/>
    <property type="match status" value="1"/>
</dbReference>
<evidence type="ECO:0000256" key="6">
    <source>
        <dbReference type="HAMAP-Rule" id="MF_00194"/>
    </source>
</evidence>
<dbReference type="GO" id="GO:0006310">
    <property type="term" value="P:DNA recombination"/>
    <property type="evidence" value="ECO:0007669"/>
    <property type="project" value="UniProtKB-UniRule"/>
</dbReference>
<reference evidence="7 8" key="1">
    <citation type="submission" date="2018-03" db="EMBL/GenBank/DDBJ databases">
        <title>Ahniella affigens gen. nov., sp. nov., a gammaproteobacterium isolated from sandy soil near a stream.</title>
        <authorList>
            <person name="Ko Y."/>
            <person name="Kim J.-H."/>
        </authorList>
    </citation>
    <scope>NUCLEOTIDE SEQUENCE [LARGE SCALE GENOMIC DNA]</scope>
    <source>
        <strain evidence="7 8">D13</strain>
    </source>
</reference>
<evidence type="ECO:0000256" key="4">
    <source>
        <dbReference type="ARBA" id="ARBA00022490"/>
    </source>
</evidence>
<protein>
    <recommendedName>
        <fullName evidence="3 6">Recombination-associated protein RdgC</fullName>
    </recommendedName>
</protein>
<proteinExistence type="inferred from homology"/>
<evidence type="ECO:0000256" key="2">
    <source>
        <dbReference type="ARBA" id="ARBA00008657"/>
    </source>
</evidence>
<sequence length="304" mass="34286">MFFKNLTLFRFSPETAGKLKKLEAKLAEHALRPCGPLEMATRGWISPYGRNEEDLMHSHGRYRLVTLGGEDKILPMATVNQYVADKAAAIEAERGRPVGARERRKLKEDALTDLMPRALTRPSRIASYVDLDDGWMIIDTSSRKQAENVVSQLRETLGSFPAVQAEAEESPRALMTEWLIEAKLPEGFELGDEIELKDPADRGAIVKCRRQDLASEEIREHLKCGKQVTQLAIVYRERLSFVLDELLTVRKFKLLDLAVESLESGDRESARAELDARFALMVLEVNQLLGDLEKTFAVHRPAGK</sequence>
<organism evidence="7 8">
    <name type="scientific">Ahniella affigens</name>
    <dbReference type="NCBI Taxonomy" id="2021234"/>
    <lineage>
        <taxon>Bacteria</taxon>
        <taxon>Pseudomonadati</taxon>
        <taxon>Pseudomonadota</taxon>
        <taxon>Gammaproteobacteria</taxon>
        <taxon>Lysobacterales</taxon>
        <taxon>Rhodanobacteraceae</taxon>
        <taxon>Ahniella</taxon>
    </lineage>
</organism>
<dbReference type="Proteomes" id="UP000241074">
    <property type="component" value="Chromosome"/>
</dbReference>
<dbReference type="NCBIfam" id="NF001464">
    <property type="entry name" value="PRK00321.1-5"/>
    <property type="match status" value="1"/>
</dbReference>
<keyword evidence="5 6" id="KW-0233">DNA recombination</keyword>
<dbReference type="GO" id="GO:0043590">
    <property type="term" value="C:bacterial nucleoid"/>
    <property type="evidence" value="ECO:0007669"/>
    <property type="project" value="TreeGrafter"/>
</dbReference>
<dbReference type="EMBL" id="CP027860">
    <property type="protein sequence ID" value="AVP99734.1"/>
    <property type="molecule type" value="Genomic_DNA"/>
</dbReference>
<comment type="function">
    <text evidence="6">May be involved in recombination.</text>
</comment>
<evidence type="ECO:0000313" key="8">
    <source>
        <dbReference type="Proteomes" id="UP000241074"/>
    </source>
</evidence>
<comment type="similarity">
    <text evidence="2 6">Belongs to the RdgC family.</text>
</comment>
<name>A0A2P1PY48_9GAMM</name>
<dbReference type="OrthoDB" id="5290530at2"/>
<dbReference type="AlphaFoldDB" id="A0A2P1PY48"/>
<comment type="subcellular location">
    <subcellularLocation>
        <location evidence="1 6">Cytoplasm</location>
        <location evidence="1 6">Nucleoid</location>
    </subcellularLocation>
</comment>
<evidence type="ECO:0000256" key="3">
    <source>
        <dbReference type="ARBA" id="ARBA00022296"/>
    </source>
</evidence>
<dbReference type="PANTHER" id="PTHR38103">
    <property type="entry name" value="RECOMBINATION-ASSOCIATED PROTEIN RDGC"/>
    <property type="match status" value="1"/>
</dbReference>
<dbReference type="PANTHER" id="PTHR38103:SF1">
    <property type="entry name" value="RECOMBINATION-ASSOCIATED PROTEIN RDGC"/>
    <property type="match status" value="1"/>
</dbReference>
<evidence type="ECO:0000256" key="5">
    <source>
        <dbReference type="ARBA" id="ARBA00023172"/>
    </source>
</evidence>
<dbReference type="KEGG" id="xba:C7S18_22285"/>
<dbReference type="RefSeq" id="WP_106893653.1">
    <property type="nucleotide sequence ID" value="NZ_CP027860.1"/>
</dbReference>
<evidence type="ECO:0000313" key="7">
    <source>
        <dbReference type="EMBL" id="AVP99734.1"/>
    </source>
</evidence>
<dbReference type="GO" id="GO:0005737">
    <property type="term" value="C:cytoplasm"/>
    <property type="evidence" value="ECO:0007669"/>
    <property type="project" value="UniProtKB-UniRule"/>
</dbReference>
<gene>
    <name evidence="6" type="primary">rdgC</name>
    <name evidence="7" type="ORF">C7S18_22285</name>
</gene>
<keyword evidence="8" id="KW-1185">Reference proteome</keyword>
<dbReference type="InterPro" id="IPR007476">
    <property type="entry name" value="RdgC"/>
</dbReference>
<reference evidence="7 8" key="2">
    <citation type="submission" date="2018-03" db="EMBL/GenBank/DDBJ databases">
        <authorList>
            <person name="Keele B.F."/>
        </authorList>
    </citation>
    <scope>NUCLEOTIDE SEQUENCE [LARGE SCALE GENOMIC DNA]</scope>
    <source>
        <strain evidence="7 8">D13</strain>
    </source>
</reference>
<dbReference type="GO" id="GO:0000018">
    <property type="term" value="P:regulation of DNA recombination"/>
    <property type="evidence" value="ECO:0007669"/>
    <property type="project" value="TreeGrafter"/>
</dbReference>